<feature type="transmembrane region" description="Helical" evidence="1">
    <location>
        <begin position="105"/>
        <end position="124"/>
    </location>
</feature>
<keyword evidence="1" id="KW-1133">Transmembrane helix</keyword>
<gene>
    <name evidence="2" type="ORF">FHS13_002263</name>
</gene>
<evidence type="ECO:0000256" key="1">
    <source>
        <dbReference type="SAM" id="Phobius"/>
    </source>
</evidence>
<comment type="caution">
    <text evidence="2">The sequence shown here is derived from an EMBL/GenBank/DDBJ whole genome shotgun (WGS) entry which is preliminary data.</text>
</comment>
<organism evidence="2 3">
    <name type="scientific">Nocardiopsis algeriensis</name>
    <dbReference type="NCBI Taxonomy" id="1478215"/>
    <lineage>
        <taxon>Bacteria</taxon>
        <taxon>Bacillati</taxon>
        <taxon>Actinomycetota</taxon>
        <taxon>Actinomycetes</taxon>
        <taxon>Streptosporangiales</taxon>
        <taxon>Nocardiopsidaceae</taxon>
        <taxon>Nocardiopsis</taxon>
    </lineage>
</organism>
<accession>A0A841IVT2</accession>
<dbReference type="Proteomes" id="UP000536604">
    <property type="component" value="Unassembled WGS sequence"/>
</dbReference>
<reference evidence="2 3" key="1">
    <citation type="submission" date="2020-08" db="EMBL/GenBank/DDBJ databases">
        <title>Genomic Encyclopedia of Type Strains, Phase III (KMG-III): the genomes of soil and plant-associated and newly described type strains.</title>
        <authorList>
            <person name="Whitman W."/>
        </authorList>
    </citation>
    <scope>NUCLEOTIDE SEQUENCE [LARGE SCALE GENOMIC DNA]</scope>
    <source>
        <strain evidence="2 3">CECT 8712</strain>
    </source>
</reference>
<dbReference type="RefSeq" id="WP_246405167.1">
    <property type="nucleotide sequence ID" value="NZ_JACHJO010000006.1"/>
</dbReference>
<keyword evidence="1" id="KW-0472">Membrane</keyword>
<keyword evidence="1" id="KW-0812">Transmembrane</keyword>
<keyword evidence="3" id="KW-1185">Reference proteome</keyword>
<evidence type="ECO:0000313" key="2">
    <source>
        <dbReference type="EMBL" id="MBB6120311.1"/>
    </source>
</evidence>
<dbReference type="AlphaFoldDB" id="A0A841IVT2"/>
<evidence type="ECO:0000313" key="3">
    <source>
        <dbReference type="Proteomes" id="UP000536604"/>
    </source>
</evidence>
<name>A0A841IVT2_9ACTN</name>
<proteinExistence type="predicted"/>
<protein>
    <submittedName>
        <fullName evidence="2">Uncharacterized protein</fullName>
    </submittedName>
</protein>
<feature type="transmembrane region" description="Helical" evidence="1">
    <location>
        <begin position="49"/>
        <end position="67"/>
    </location>
</feature>
<dbReference type="EMBL" id="JACHJO010000006">
    <property type="protein sequence ID" value="MBB6120311.1"/>
    <property type="molecule type" value="Genomic_DNA"/>
</dbReference>
<feature type="transmembrane region" description="Helical" evidence="1">
    <location>
        <begin position="21"/>
        <end position="43"/>
    </location>
</feature>
<sequence length="136" mass="14390">MDVHTEDQRTLAPEKRSTHPLPIAGALLFVAAAVAMAGSAWNAQVPDPGAHRVFLVVWAVAASLPGLRIATGRPPRSTLAFAVGGLLGTALATTPWQALEAVYWYQLWWSVPVLAGLAVAMSAVREPQPEPAHRPG</sequence>
<feature type="transmembrane region" description="Helical" evidence="1">
    <location>
        <begin position="79"/>
        <end position="99"/>
    </location>
</feature>